<gene>
    <name evidence="2" type="ORF">D3P08_17315</name>
</gene>
<accession>A0A3A1URP7</accession>
<dbReference type="GO" id="GO:0046872">
    <property type="term" value="F:metal ion binding"/>
    <property type="evidence" value="ECO:0007669"/>
    <property type="project" value="UniProtKB-KW"/>
</dbReference>
<keyword evidence="3" id="KW-1185">Reference proteome</keyword>
<sequence length="702" mass="77485">MIPKHYVETVYAGFLGMNVGIRLGAPIEPVVWTHDRIRDVYGDIRSYVKEYKTFSADDDANGPVFFIRALYDDAVDRELTPDDVGKAWLNYAREGIGMFWWGGENVSTEHTAYLNLRRGIPAPRSGSIEVNGLELAEQIGGQIFIDSWGLLFPGQVEKAAEYAEKAASVSHDGNGLYGARFMAACIAKAFEAASIDEVIAAGLSVIPEDSTYARVVHAVMAFHKSNPSDFRACWNYLDENWGYDKYTGVCHIIPNAGVCVLALLYGAGDFARTVEYASMCGWDTDCNAGNVGTILGVMGGLAGIPEHYRKPINDFIVASSVSGYLNLVDFPTFAKELALLGYRVNGEEAPEELKRRVKPGELFFDFDLPGSTHGFRTSNSFKTPVVRHSGAVHTDDSRGSLEVVFDRLVEGDSSKLYFKPFYRREEFNDEKYKPVFAPLACAGQTVKASFYLDQWEGRPLTLTSYVRNTHTKEDVRLDTVTPASGRWTEIEFVIPDTDGAVIDEIGWILESASPLTDRAIGSLYLGCFHVSGAADYTIDFAKQYKEFGSVTPFAQHRGKWELQGGALHCVTDGDCSTYSGNYYAKKTVVEATIKPIAGDSHCMIARAQGIMRHYLAGFDGAGTVSLIRQNFGQERLASAAFDWKHGEEYRFKLTADGDMMTLMINGANVLECKDDAFAGGMFGFGCLKQGENEIRDVRVHSE</sequence>
<reference evidence="2 3" key="1">
    <citation type="submission" date="2018-09" db="EMBL/GenBank/DDBJ databases">
        <title>Paenibacillus aracenensis nov. sp. isolated from a cave in southern Spain.</title>
        <authorList>
            <person name="Jurado V."/>
            <person name="Gutierrez-Patricio S."/>
            <person name="Gonzalez-Pimentel J.L."/>
            <person name="Miller A.Z."/>
            <person name="Laiz L."/>
            <person name="Saiz-Jimenez C."/>
        </authorList>
    </citation>
    <scope>NUCLEOTIDE SEQUENCE [LARGE SCALE GENOMIC DNA]</scope>
    <source>
        <strain evidence="2 3">DSM 22867</strain>
    </source>
</reference>
<dbReference type="RefSeq" id="WP_119600962.1">
    <property type="nucleotide sequence ID" value="NZ_QXQA01000011.1"/>
</dbReference>
<keyword evidence="2" id="KW-0378">Hydrolase</keyword>
<evidence type="ECO:0000256" key="1">
    <source>
        <dbReference type="PIRSR" id="PIRSR605502-1"/>
    </source>
</evidence>
<evidence type="ECO:0000313" key="2">
    <source>
        <dbReference type="EMBL" id="RIX51229.1"/>
    </source>
</evidence>
<dbReference type="OrthoDB" id="9761704at2"/>
<dbReference type="Gene3D" id="1.10.4080.10">
    <property type="entry name" value="ADP-ribosylation/Crystallin J1"/>
    <property type="match status" value="1"/>
</dbReference>
<dbReference type="Gene3D" id="2.60.120.560">
    <property type="entry name" value="Exo-inulinase, domain 1"/>
    <property type="match status" value="1"/>
</dbReference>
<dbReference type="PROSITE" id="PS50007">
    <property type="entry name" value="PIPLC_X_DOMAIN"/>
    <property type="match status" value="1"/>
</dbReference>
<protein>
    <submittedName>
        <fullName evidence="2">ADP-ribosylglycohydrolase family protein</fullName>
    </submittedName>
</protein>
<feature type="binding site" evidence="1">
    <location>
        <position position="285"/>
    </location>
    <ligand>
        <name>Mg(2+)</name>
        <dbReference type="ChEBI" id="CHEBI:18420"/>
        <label>1</label>
    </ligand>
</feature>
<proteinExistence type="predicted"/>
<name>A0A3A1URP7_9BACL</name>
<feature type="binding site" evidence="1">
    <location>
        <position position="283"/>
    </location>
    <ligand>
        <name>Mg(2+)</name>
        <dbReference type="ChEBI" id="CHEBI:18420"/>
        <label>1</label>
    </ligand>
</feature>
<dbReference type="InterPro" id="IPR005502">
    <property type="entry name" value="Ribosyl_crysJ1"/>
</dbReference>
<dbReference type="Pfam" id="PF03747">
    <property type="entry name" value="ADP_ribosyl_GH"/>
    <property type="match status" value="1"/>
</dbReference>
<dbReference type="AlphaFoldDB" id="A0A3A1URP7"/>
<dbReference type="SUPFAM" id="SSF101478">
    <property type="entry name" value="ADP-ribosylglycohydrolase"/>
    <property type="match status" value="1"/>
</dbReference>
<evidence type="ECO:0000313" key="3">
    <source>
        <dbReference type="Proteomes" id="UP000266482"/>
    </source>
</evidence>
<comment type="caution">
    <text evidence="2">The sequence shown here is derived from an EMBL/GenBank/DDBJ whole genome shotgun (WGS) entry which is preliminary data.</text>
</comment>
<comment type="cofactor">
    <cofactor evidence="1">
        <name>Mg(2+)</name>
        <dbReference type="ChEBI" id="CHEBI:18420"/>
    </cofactor>
    <text evidence="1">Binds 2 magnesium ions per subunit.</text>
</comment>
<organism evidence="2 3">
    <name type="scientific">Paenibacillus nanensis</name>
    <dbReference type="NCBI Taxonomy" id="393251"/>
    <lineage>
        <taxon>Bacteria</taxon>
        <taxon>Bacillati</taxon>
        <taxon>Bacillota</taxon>
        <taxon>Bacilli</taxon>
        <taxon>Bacillales</taxon>
        <taxon>Paenibacillaceae</taxon>
        <taxon>Paenibacillus</taxon>
    </lineage>
</organism>
<dbReference type="Proteomes" id="UP000266482">
    <property type="component" value="Unassembled WGS sequence"/>
</dbReference>
<dbReference type="InterPro" id="IPR036705">
    <property type="entry name" value="Ribosyl_crysJ1_sf"/>
</dbReference>
<keyword evidence="1" id="KW-0460">Magnesium</keyword>
<dbReference type="GO" id="GO:0016787">
    <property type="term" value="F:hydrolase activity"/>
    <property type="evidence" value="ECO:0007669"/>
    <property type="project" value="UniProtKB-KW"/>
</dbReference>
<dbReference type="EMBL" id="QXQA01000011">
    <property type="protein sequence ID" value="RIX51229.1"/>
    <property type="molecule type" value="Genomic_DNA"/>
</dbReference>
<keyword evidence="1" id="KW-0479">Metal-binding</keyword>